<feature type="transmembrane region" description="Helical" evidence="1">
    <location>
        <begin position="397"/>
        <end position="417"/>
    </location>
</feature>
<feature type="transmembrane region" description="Helical" evidence="1">
    <location>
        <begin position="249"/>
        <end position="268"/>
    </location>
</feature>
<organism evidence="3 4">
    <name type="scientific">Brachionus calyciflorus</name>
    <dbReference type="NCBI Taxonomy" id="104777"/>
    <lineage>
        <taxon>Eukaryota</taxon>
        <taxon>Metazoa</taxon>
        <taxon>Spiralia</taxon>
        <taxon>Gnathifera</taxon>
        <taxon>Rotifera</taxon>
        <taxon>Eurotatoria</taxon>
        <taxon>Monogononta</taxon>
        <taxon>Pseudotrocha</taxon>
        <taxon>Ploima</taxon>
        <taxon>Brachionidae</taxon>
        <taxon>Brachionus</taxon>
    </lineage>
</organism>
<dbReference type="AlphaFoldDB" id="A0A813PHR5"/>
<feature type="transmembrane region" description="Helical" evidence="1">
    <location>
        <begin position="163"/>
        <end position="182"/>
    </location>
</feature>
<feature type="signal peptide" evidence="2">
    <location>
        <begin position="1"/>
        <end position="19"/>
    </location>
</feature>
<accession>A0A813PHR5</accession>
<proteinExistence type="predicted"/>
<dbReference type="GO" id="GO:0033619">
    <property type="term" value="P:membrane protein proteolysis"/>
    <property type="evidence" value="ECO:0007669"/>
    <property type="project" value="TreeGrafter"/>
</dbReference>
<evidence type="ECO:0000256" key="2">
    <source>
        <dbReference type="SAM" id="SignalP"/>
    </source>
</evidence>
<feature type="transmembrane region" description="Helical" evidence="1">
    <location>
        <begin position="194"/>
        <end position="212"/>
    </location>
</feature>
<dbReference type="EMBL" id="CAJNOC010000351">
    <property type="protein sequence ID" value="CAF0749020.1"/>
    <property type="molecule type" value="Genomic_DNA"/>
</dbReference>
<dbReference type="PANTHER" id="PTHR12174">
    <property type="entry name" value="SIGNAL PEPTIDE PEPTIDASE"/>
    <property type="match status" value="1"/>
</dbReference>
<sequence>MINFKSLFFLFCVFLCVHSDLVRIQISNTNNTEWSYDLCGLYRSYFPGEKLNSSYKLQYIAKNDLCQGLNTTNENLSLNAVFSIVRNLSCSVNNLLKDVENASLAMFSLNGPLFLGPNFTEYNIPLIFVPSFKGDEILQFMSDNKSYNSYTISLKLGPAKFDWSIVILLVTAVIIIIVEAWWNLYRFKRFLIKTSNWILSILLACLATKPLFQIGNDLMDLFKITDCKKLVWLCTCISYSMMWLAFKSYSWEWIFLDIILISLVYKAISYKIFTSYIMLIVFLVLISSHNVIMLLILPNKNEKIDQMTSIAFGIGTSFESHHENTDNFNNINFGRSHSKLYMPFFLTIPNISSEKRLCNSLYTYPYTFLGIGDIFLPGFMLNYAIIYDLCKKTKIPIYFIVNLLACCVGFSSVGVILSYVNVIVPVIVVVSPLMMFSSLILSFIKGETVAFLFGNIIKQSIINGKV</sequence>
<dbReference type="GO" id="GO:0098553">
    <property type="term" value="C:lumenal side of endoplasmic reticulum membrane"/>
    <property type="evidence" value="ECO:0007669"/>
    <property type="project" value="TreeGrafter"/>
</dbReference>
<keyword evidence="1" id="KW-0812">Transmembrane</keyword>
<feature type="chain" id="PRO_5032807037" evidence="2">
    <location>
        <begin position="20"/>
        <end position="466"/>
    </location>
</feature>
<keyword evidence="4" id="KW-1185">Reference proteome</keyword>
<comment type="caution">
    <text evidence="3">The sequence shown here is derived from an EMBL/GenBank/DDBJ whole genome shotgun (WGS) entry which is preliminary data.</text>
</comment>
<protein>
    <submittedName>
        <fullName evidence="3">Uncharacterized protein</fullName>
    </submittedName>
</protein>
<dbReference type="Proteomes" id="UP000663879">
    <property type="component" value="Unassembled WGS sequence"/>
</dbReference>
<dbReference type="Pfam" id="PF04258">
    <property type="entry name" value="Peptidase_A22B"/>
    <property type="match status" value="1"/>
</dbReference>
<dbReference type="GO" id="GO:0005765">
    <property type="term" value="C:lysosomal membrane"/>
    <property type="evidence" value="ECO:0007669"/>
    <property type="project" value="TreeGrafter"/>
</dbReference>
<keyword evidence="1" id="KW-1133">Transmembrane helix</keyword>
<feature type="transmembrane region" description="Helical" evidence="1">
    <location>
        <begin position="275"/>
        <end position="297"/>
    </location>
</feature>
<keyword evidence="1" id="KW-0472">Membrane</keyword>
<evidence type="ECO:0000313" key="4">
    <source>
        <dbReference type="Proteomes" id="UP000663879"/>
    </source>
</evidence>
<keyword evidence="2" id="KW-0732">Signal</keyword>
<feature type="transmembrane region" description="Helical" evidence="1">
    <location>
        <begin position="364"/>
        <end position="385"/>
    </location>
</feature>
<name>A0A813PHR5_9BILA</name>
<dbReference type="InterPro" id="IPR007369">
    <property type="entry name" value="Peptidase_A22B_SPP"/>
</dbReference>
<evidence type="ECO:0000313" key="3">
    <source>
        <dbReference type="EMBL" id="CAF0749020.1"/>
    </source>
</evidence>
<dbReference type="PANTHER" id="PTHR12174:SF103">
    <property type="entry name" value="INTRAMEMBRANE PROTEASE (IMPAS) FAMILY"/>
    <property type="match status" value="1"/>
</dbReference>
<dbReference type="GO" id="GO:0042500">
    <property type="term" value="F:aspartic endopeptidase activity, intramembrane cleaving"/>
    <property type="evidence" value="ECO:0007669"/>
    <property type="project" value="InterPro"/>
</dbReference>
<evidence type="ECO:0000256" key="1">
    <source>
        <dbReference type="SAM" id="Phobius"/>
    </source>
</evidence>
<gene>
    <name evidence="3" type="ORF">OXX778_LOCUS3807</name>
</gene>
<feature type="transmembrane region" description="Helical" evidence="1">
    <location>
        <begin position="423"/>
        <end position="444"/>
    </location>
</feature>
<dbReference type="GO" id="GO:0098554">
    <property type="term" value="C:cytoplasmic side of endoplasmic reticulum membrane"/>
    <property type="evidence" value="ECO:0007669"/>
    <property type="project" value="TreeGrafter"/>
</dbReference>
<reference evidence="3" key="1">
    <citation type="submission" date="2021-02" db="EMBL/GenBank/DDBJ databases">
        <authorList>
            <person name="Nowell W R."/>
        </authorList>
    </citation>
    <scope>NUCLEOTIDE SEQUENCE</scope>
    <source>
        <strain evidence="3">Ploen Becks lab</strain>
    </source>
</reference>
<dbReference type="GO" id="GO:0030660">
    <property type="term" value="C:Golgi-associated vesicle membrane"/>
    <property type="evidence" value="ECO:0007669"/>
    <property type="project" value="TreeGrafter"/>
</dbReference>